<sequence length="109" mass="12215">MNEIEALTDASFSQRVEAGGNWVVYFWSADCRPCAVVEPVIRDLAQLHASILQVGSVDVDSELRTALSNRVMGVPTVILYKDGLPVEYLYSTYPPVVYHQKVEEHLLHP</sequence>
<dbReference type="CDD" id="cd02947">
    <property type="entry name" value="TRX_family"/>
    <property type="match status" value="1"/>
</dbReference>
<proteinExistence type="predicted"/>
<protein>
    <submittedName>
        <fullName evidence="2">Thioredoxin</fullName>
    </submittedName>
</protein>
<reference evidence="2 3" key="1">
    <citation type="submission" date="2018-01" db="EMBL/GenBank/DDBJ databases">
        <title>Deinococcus koreensis sp. nov., a radiation-resistant bacterium isolated from river water.</title>
        <authorList>
            <person name="Choi A."/>
        </authorList>
    </citation>
    <scope>NUCLEOTIDE SEQUENCE [LARGE SCALE GENOMIC DNA]</scope>
    <source>
        <strain evidence="2 3">SJW1-2</strain>
    </source>
</reference>
<dbReference type="Gene3D" id="3.40.30.10">
    <property type="entry name" value="Glutaredoxin"/>
    <property type="match status" value="1"/>
</dbReference>
<dbReference type="PANTHER" id="PTHR45663:SF11">
    <property type="entry name" value="GEO12009P1"/>
    <property type="match status" value="1"/>
</dbReference>
<name>A0A2K3URZ3_9DEIO</name>
<dbReference type="Pfam" id="PF00085">
    <property type="entry name" value="Thioredoxin"/>
    <property type="match status" value="1"/>
</dbReference>
<gene>
    <name evidence="2" type="ORF">CVO96_19530</name>
</gene>
<dbReference type="InterPro" id="IPR036249">
    <property type="entry name" value="Thioredoxin-like_sf"/>
</dbReference>
<dbReference type="PROSITE" id="PS51352">
    <property type="entry name" value="THIOREDOXIN_2"/>
    <property type="match status" value="1"/>
</dbReference>
<dbReference type="AlphaFoldDB" id="A0A2K3URZ3"/>
<dbReference type="SUPFAM" id="SSF52833">
    <property type="entry name" value="Thioredoxin-like"/>
    <property type="match status" value="1"/>
</dbReference>
<dbReference type="OrthoDB" id="72081at2"/>
<dbReference type="InterPro" id="IPR013766">
    <property type="entry name" value="Thioredoxin_domain"/>
</dbReference>
<dbReference type="PANTHER" id="PTHR45663">
    <property type="entry name" value="GEO12009P1"/>
    <property type="match status" value="1"/>
</dbReference>
<dbReference type="GO" id="GO:0045454">
    <property type="term" value="P:cell redox homeostasis"/>
    <property type="evidence" value="ECO:0007669"/>
    <property type="project" value="TreeGrafter"/>
</dbReference>
<accession>A0A2K3URZ3</accession>
<evidence type="ECO:0000313" key="3">
    <source>
        <dbReference type="Proteomes" id="UP000236379"/>
    </source>
</evidence>
<dbReference type="Proteomes" id="UP000236379">
    <property type="component" value="Unassembled WGS sequence"/>
</dbReference>
<comment type="caution">
    <text evidence="2">The sequence shown here is derived from an EMBL/GenBank/DDBJ whole genome shotgun (WGS) entry which is preliminary data.</text>
</comment>
<dbReference type="RefSeq" id="WP_103314146.1">
    <property type="nucleotide sequence ID" value="NZ_PPPD01000004.1"/>
</dbReference>
<keyword evidence="3" id="KW-1185">Reference proteome</keyword>
<dbReference type="GO" id="GO:0005829">
    <property type="term" value="C:cytosol"/>
    <property type="evidence" value="ECO:0007669"/>
    <property type="project" value="TreeGrafter"/>
</dbReference>
<dbReference type="GO" id="GO:0015035">
    <property type="term" value="F:protein-disulfide reductase activity"/>
    <property type="evidence" value="ECO:0007669"/>
    <property type="project" value="TreeGrafter"/>
</dbReference>
<dbReference type="EMBL" id="PPPD01000004">
    <property type="protein sequence ID" value="PNY79319.1"/>
    <property type="molecule type" value="Genomic_DNA"/>
</dbReference>
<feature type="domain" description="Thioredoxin" evidence="1">
    <location>
        <begin position="1"/>
        <end position="108"/>
    </location>
</feature>
<organism evidence="2 3">
    <name type="scientific">Deinococcus koreensis</name>
    <dbReference type="NCBI Taxonomy" id="2054903"/>
    <lineage>
        <taxon>Bacteria</taxon>
        <taxon>Thermotogati</taxon>
        <taxon>Deinococcota</taxon>
        <taxon>Deinococci</taxon>
        <taxon>Deinococcales</taxon>
        <taxon>Deinococcaceae</taxon>
        <taxon>Deinococcus</taxon>
    </lineage>
</organism>
<evidence type="ECO:0000259" key="1">
    <source>
        <dbReference type="PROSITE" id="PS51352"/>
    </source>
</evidence>
<evidence type="ECO:0000313" key="2">
    <source>
        <dbReference type="EMBL" id="PNY79319.1"/>
    </source>
</evidence>